<dbReference type="InterPro" id="IPR051552">
    <property type="entry name" value="HptR"/>
</dbReference>
<dbReference type="Proteomes" id="UP000609346">
    <property type="component" value="Unassembled WGS sequence"/>
</dbReference>
<dbReference type="CDD" id="cd17536">
    <property type="entry name" value="REC_YesN-like"/>
    <property type="match status" value="1"/>
</dbReference>
<keyword evidence="5" id="KW-0805">Transcription regulation</keyword>
<dbReference type="PROSITE" id="PS50110">
    <property type="entry name" value="RESPONSE_REGULATORY"/>
    <property type="match status" value="1"/>
</dbReference>
<evidence type="ECO:0000259" key="9">
    <source>
        <dbReference type="PROSITE" id="PS01124"/>
    </source>
</evidence>
<dbReference type="InterPro" id="IPR018060">
    <property type="entry name" value="HTH_AraC"/>
</dbReference>
<dbReference type="Gene3D" id="1.10.10.60">
    <property type="entry name" value="Homeodomain-like"/>
    <property type="match status" value="2"/>
</dbReference>
<evidence type="ECO:0000256" key="2">
    <source>
        <dbReference type="ARBA" id="ARBA00022490"/>
    </source>
</evidence>
<proteinExistence type="predicted"/>
<dbReference type="Gene3D" id="3.40.50.2300">
    <property type="match status" value="1"/>
</dbReference>
<feature type="modified residue" description="4-aspartylphosphate" evidence="8">
    <location>
        <position position="55"/>
    </location>
</feature>
<dbReference type="RefSeq" id="WP_191206034.1">
    <property type="nucleotide sequence ID" value="NZ_JACXZA010000006.1"/>
</dbReference>
<keyword evidence="4" id="KW-0902">Two-component regulatory system</keyword>
<comment type="subcellular location">
    <subcellularLocation>
        <location evidence="1">Cytoplasm</location>
    </subcellularLocation>
</comment>
<dbReference type="InterPro" id="IPR011006">
    <property type="entry name" value="CheY-like_superfamily"/>
</dbReference>
<dbReference type="InterPro" id="IPR020449">
    <property type="entry name" value="Tscrpt_reg_AraC-type_HTH"/>
</dbReference>
<evidence type="ECO:0000256" key="1">
    <source>
        <dbReference type="ARBA" id="ARBA00004496"/>
    </source>
</evidence>
<reference evidence="11 12" key="1">
    <citation type="submission" date="2020-09" db="EMBL/GenBank/DDBJ databases">
        <title>Paenibacillus sp. strain PR3 16S rRNA gene Genome sequencing and assembly.</title>
        <authorList>
            <person name="Kim J."/>
        </authorList>
    </citation>
    <scope>NUCLEOTIDE SEQUENCE [LARGE SCALE GENOMIC DNA]</scope>
    <source>
        <strain evidence="11 12">PR3</strain>
    </source>
</reference>
<keyword evidence="12" id="KW-1185">Reference proteome</keyword>
<evidence type="ECO:0000256" key="3">
    <source>
        <dbReference type="ARBA" id="ARBA00022553"/>
    </source>
</evidence>
<dbReference type="PROSITE" id="PS01124">
    <property type="entry name" value="HTH_ARAC_FAMILY_2"/>
    <property type="match status" value="1"/>
</dbReference>
<accession>A0ABR8N0S4</accession>
<dbReference type="SMART" id="SM00342">
    <property type="entry name" value="HTH_ARAC"/>
    <property type="match status" value="1"/>
</dbReference>
<keyword evidence="2" id="KW-0963">Cytoplasm</keyword>
<name>A0ABR8N0S4_9BACL</name>
<keyword evidence="6" id="KW-0238">DNA-binding</keyword>
<dbReference type="PANTHER" id="PTHR42713">
    <property type="entry name" value="HISTIDINE KINASE-RELATED"/>
    <property type="match status" value="1"/>
</dbReference>
<dbReference type="Pfam" id="PF12833">
    <property type="entry name" value="HTH_18"/>
    <property type="match status" value="1"/>
</dbReference>
<evidence type="ECO:0000256" key="4">
    <source>
        <dbReference type="ARBA" id="ARBA00023012"/>
    </source>
</evidence>
<evidence type="ECO:0000313" key="12">
    <source>
        <dbReference type="Proteomes" id="UP000609346"/>
    </source>
</evidence>
<dbReference type="SUPFAM" id="SSF52172">
    <property type="entry name" value="CheY-like"/>
    <property type="match status" value="1"/>
</dbReference>
<evidence type="ECO:0000256" key="5">
    <source>
        <dbReference type="ARBA" id="ARBA00023015"/>
    </source>
</evidence>
<organism evidence="11 12">
    <name type="scientific">Paenibacillus terricola</name>
    <dbReference type="NCBI Taxonomy" id="2763503"/>
    <lineage>
        <taxon>Bacteria</taxon>
        <taxon>Bacillati</taxon>
        <taxon>Bacillota</taxon>
        <taxon>Bacilli</taxon>
        <taxon>Bacillales</taxon>
        <taxon>Paenibacillaceae</taxon>
        <taxon>Paenibacillus</taxon>
    </lineage>
</organism>
<protein>
    <submittedName>
        <fullName evidence="11">Response regulator</fullName>
    </submittedName>
</protein>
<dbReference type="SUPFAM" id="SSF46689">
    <property type="entry name" value="Homeodomain-like"/>
    <property type="match status" value="1"/>
</dbReference>
<evidence type="ECO:0000259" key="10">
    <source>
        <dbReference type="PROSITE" id="PS50110"/>
    </source>
</evidence>
<dbReference type="Pfam" id="PF00072">
    <property type="entry name" value="Response_reg"/>
    <property type="match status" value="1"/>
</dbReference>
<evidence type="ECO:0000256" key="6">
    <source>
        <dbReference type="ARBA" id="ARBA00023125"/>
    </source>
</evidence>
<feature type="domain" description="Response regulatory" evidence="10">
    <location>
        <begin position="3"/>
        <end position="120"/>
    </location>
</feature>
<dbReference type="InterPro" id="IPR001789">
    <property type="entry name" value="Sig_transdc_resp-reg_receiver"/>
</dbReference>
<gene>
    <name evidence="11" type="ORF">H8B09_23525</name>
</gene>
<keyword evidence="7" id="KW-0804">Transcription</keyword>
<dbReference type="PRINTS" id="PR00032">
    <property type="entry name" value="HTHARAC"/>
</dbReference>
<evidence type="ECO:0000256" key="7">
    <source>
        <dbReference type="ARBA" id="ARBA00023163"/>
    </source>
</evidence>
<dbReference type="InterPro" id="IPR009057">
    <property type="entry name" value="Homeodomain-like_sf"/>
</dbReference>
<dbReference type="EMBL" id="JACXZA010000006">
    <property type="protein sequence ID" value="MBD3921753.1"/>
    <property type="molecule type" value="Genomic_DNA"/>
</dbReference>
<dbReference type="PANTHER" id="PTHR42713:SF3">
    <property type="entry name" value="TRANSCRIPTIONAL REGULATORY PROTEIN HPTR"/>
    <property type="match status" value="1"/>
</dbReference>
<feature type="domain" description="HTH araC/xylS-type" evidence="9">
    <location>
        <begin position="385"/>
        <end position="483"/>
    </location>
</feature>
<evidence type="ECO:0000313" key="11">
    <source>
        <dbReference type="EMBL" id="MBD3921753.1"/>
    </source>
</evidence>
<keyword evidence="3 8" id="KW-0597">Phosphoprotein</keyword>
<dbReference type="SMART" id="SM00448">
    <property type="entry name" value="REC"/>
    <property type="match status" value="1"/>
</dbReference>
<evidence type="ECO:0000256" key="8">
    <source>
        <dbReference type="PROSITE-ProRule" id="PRU00169"/>
    </source>
</evidence>
<comment type="caution">
    <text evidence="11">The sequence shown here is derived from an EMBL/GenBank/DDBJ whole genome shotgun (WGS) entry which is preliminary data.</text>
</comment>
<sequence length="483" mass="55509">MYSVLIVDDEPWIAFGIANLIDWNAFGFQIIGEAYNGIHAWEMIEGERPDLVVSDIRMPGLDGIKLLERIHDNGLPTKVILISGYADFVYAQQAIRYGAFEYLLKQIEKDQLEETVQRLIDHLQSSGQASRELDMFLEDLFDLLEPDNRMTVGKFLEHRGLSTQYPHYRFLNCMFPELPNTRLGIEEASFDTLQEIRFRTGQNKLSILLMYDEEKHPLDFLTYISSNLADAHSIGISGLGDPDTLLSRLYQEADMAMYSAQFYEDERIARYKPMEMSFDLRKDILHLEVAIKERDQEEMASYIAKFGDGCKENKISVDQVAVIYNQIVALQYKYGGRSTEAVLEPLSYDSLVRLYHNSDQLFTSLQDALVNATDSDSGIPSGLTKRILDYIDESFTQDILLSDIARQFKISLGYVSSLIKRETGSTYTDYIAEKRLNLARSLLADSSLSVQEIVQRIGYKDYFHFNKLFKKHYGITPSKYRKL</sequence>